<gene>
    <name evidence="2" type="ORF">QTL97_10920</name>
</gene>
<reference evidence="2 3" key="1">
    <citation type="submission" date="2023-06" db="EMBL/GenBank/DDBJ databases">
        <title>Sporosarcina sp. nov., isolated from Korean traditional fermented seafood 'Jeotgal'.</title>
        <authorList>
            <person name="Yang A.I."/>
            <person name="Shin N.-R."/>
        </authorList>
    </citation>
    <scope>NUCLEOTIDE SEQUENCE [LARGE SCALE GENOMIC DNA]</scope>
    <source>
        <strain evidence="2 3">KCTC43456</strain>
    </source>
</reference>
<keyword evidence="1" id="KW-0812">Transmembrane</keyword>
<keyword evidence="1" id="KW-0472">Membrane</keyword>
<sequence>MNKIKNKKSTLLSIIGMVFIGIIGLTGCSFATNDEAKNDTEPKEVVNPNVVTEPDQGASEPYFGEWIINQVQAYGIGTYSREDAESLIGKTLIFTAIKASYFGDQPSAIEKVAINPIYTETIISESDFVEQNRIPFDLLGIKAPITEINVSDSNGHVATFFIKDDNTLIITGGGTYFELIRKGTKNQ</sequence>
<dbReference type="AlphaFoldDB" id="A0AAW9ACS1"/>
<evidence type="ECO:0000313" key="3">
    <source>
        <dbReference type="Proteomes" id="UP001271648"/>
    </source>
</evidence>
<keyword evidence="3" id="KW-1185">Reference proteome</keyword>
<feature type="transmembrane region" description="Helical" evidence="1">
    <location>
        <begin position="12"/>
        <end position="32"/>
    </location>
</feature>
<dbReference type="Proteomes" id="UP001271648">
    <property type="component" value="Unassembled WGS sequence"/>
</dbReference>
<dbReference type="RefSeq" id="WP_283734335.1">
    <property type="nucleotide sequence ID" value="NZ_CP125968.1"/>
</dbReference>
<evidence type="ECO:0008006" key="4">
    <source>
        <dbReference type="Google" id="ProtNLM"/>
    </source>
</evidence>
<protein>
    <recommendedName>
        <fullName evidence="4">DUF4309 domain-containing protein</fullName>
    </recommendedName>
</protein>
<comment type="caution">
    <text evidence="2">The sequence shown here is derived from an EMBL/GenBank/DDBJ whole genome shotgun (WGS) entry which is preliminary data.</text>
</comment>
<accession>A0AAW9ACS1</accession>
<name>A0AAW9ACS1_9BACL</name>
<evidence type="ECO:0000313" key="2">
    <source>
        <dbReference type="EMBL" id="MDW0117448.1"/>
    </source>
</evidence>
<keyword evidence="1" id="KW-1133">Transmembrane helix</keyword>
<dbReference type="PROSITE" id="PS51257">
    <property type="entry name" value="PROKAR_LIPOPROTEIN"/>
    <property type="match status" value="1"/>
</dbReference>
<organism evidence="2 3">
    <name type="scientific">Sporosarcina thermotolerans</name>
    <dbReference type="NCBI Taxonomy" id="633404"/>
    <lineage>
        <taxon>Bacteria</taxon>
        <taxon>Bacillati</taxon>
        <taxon>Bacillota</taxon>
        <taxon>Bacilli</taxon>
        <taxon>Bacillales</taxon>
        <taxon>Caryophanaceae</taxon>
        <taxon>Sporosarcina</taxon>
    </lineage>
</organism>
<dbReference type="EMBL" id="JAUBDJ010000006">
    <property type="protein sequence ID" value="MDW0117448.1"/>
    <property type="molecule type" value="Genomic_DNA"/>
</dbReference>
<proteinExistence type="predicted"/>
<evidence type="ECO:0000256" key="1">
    <source>
        <dbReference type="SAM" id="Phobius"/>
    </source>
</evidence>